<evidence type="ECO:0000256" key="1">
    <source>
        <dbReference type="SAM" id="Coils"/>
    </source>
</evidence>
<name>A0A0D7CFU7_9ACTN</name>
<organism evidence="3 4">
    <name type="scientific">Streptomyces natalensis ATCC 27448</name>
    <dbReference type="NCBI Taxonomy" id="1240678"/>
    <lineage>
        <taxon>Bacteria</taxon>
        <taxon>Bacillati</taxon>
        <taxon>Actinomycetota</taxon>
        <taxon>Actinomycetes</taxon>
        <taxon>Kitasatosporales</taxon>
        <taxon>Streptomycetaceae</taxon>
        <taxon>Streptomyces</taxon>
    </lineage>
</organism>
<evidence type="ECO:0000313" key="3">
    <source>
        <dbReference type="EMBL" id="KIZ14740.1"/>
    </source>
</evidence>
<dbReference type="Proteomes" id="UP000032458">
    <property type="component" value="Unassembled WGS sequence"/>
</dbReference>
<evidence type="ECO:0000313" key="4">
    <source>
        <dbReference type="Proteomes" id="UP000032458"/>
    </source>
</evidence>
<accession>A0A0D7CFU7</accession>
<protein>
    <submittedName>
        <fullName evidence="3">Uncharacterized protein</fullName>
    </submittedName>
</protein>
<reference evidence="3 4" key="1">
    <citation type="submission" date="2014-09" db="EMBL/GenBank/DDBJ databases">
        <title>Draft genome sequence of Streptomyces natalensis ATCC 27448, producer of the antifungal pimaricin.</title>
        <authorList>
            <person name="Mendes M.V."/>
            <person name="Beites T."/>
            <person name="Pires S."/>
            <person name="Santos C.L."/>
            <person name="Moradas-Ferreira P."/>
        </authorList>
    </citation>
    <scope>NUCLEOTIDE SEQUENCE [LARGE SCALE GENOMIC DNA]</scope>
    <source>
        <strain evidence="3 4">ATCC 27448</strain>
    </source>
</reference>
<feature type="coiled-coil region" evidence="1">
    <location>
        <begin position="126"/>
        <end position="188"/>
    </location>
</feature>
<keyword evidence="1" id="KW-0175">Coiled coil</keyword>
<feature type="compositionally biased region" description="Polar residues" evidence="2">
    <location>
        <begin position="275"/>
        <end position="289"/>
    </location>
</feature>
<comment type="caution">
    <text evidence="3">The sequence shown here is derived from an EMBL/GenBank/DDBJ whole genome shotgun (WGS) entry which is preliminary data.</text>
</comment>
<gene>
    <name evidence="3" type="ORF">SNA_31220</name>
</gene>
<feature type="non-terminal residue" evidence="3">
    <location>
        <position position="1"/>
    </location>
</feature>
<evidence type="ECO:0000256" key="2">
    <source>
        <dbReference type="SAM" id="MobiDB-lite"/>
    </source>
</evidence>
<dbReference type="EMBL" id="JRKI01000046">
    <property type="protein sequence ID" value="KIZ14740.1"/>
    <property type="molecule type" value="Genomic_DNA"/>
</dbReference>
<sequence>PRGGSRSTWAQYLNGATVIPRPLLREVLQELRRTRPGSWSGHVLVEANKLWKAAAEGTPPPQGSSSTELVSLYRRLTETTEALNKAQAVAANTERVIPQLLQLSGRQETKISELTYEVEQLRERERTQAAQRLEQAQFRLARIQAELERARNDRYTAEQAQAVLVREQQEARREIERLQQAAADLDQTGAEPTLLPQRAPEPAISDEEFDHGVDEQLDLIITDREERGAMLYEVLEQARMEPETEEDGSRIIPGTVITEPAPAPGHASRPASPAPSETVQGLSRTTSDNLAAGYGTPAHGPAASPKWWKTRRPRGWLAVALLLNAGWLSGDSLPVGLPTDPDLHITGNQEFNTAGIMGLPDCKNSPSASIDSSVDQEPTVPLLGGIVTFKVSYRRISGKPCRFDLGRKATTLQVTGPATGVWSSAGTWSSADCVSPDTPPRWARLETSHPLTVTFRWHFQKPAPECTTPPKENFFHNPGIYTYDLTASSAPGASVPGRSGFWFQAKN</sequence>
<dbReference type="PATRIC" id="fig|1240678.4.peg.6680"/>
<proteinExistence type="predicted"/>
<keyword evidence="4" id="KW-1185">Reference proteome</keyword>
<dbReference type="AlphaFoldDB" id="A0A0D7CFU7"/>
<feature type="region of interest" description="Disordered" evidence="2">
    <location>
        <begin position="254"/>
        <end position="306"/>
    </location>
</feature>